<organism evidence="2 3">
    <name type="scientific">Chloropicon roscoffensis</name>
    <dbReference type="NCBI Taxonomy" id="1461544"/>
    <lineage>
        <taxon>Eukaryota</taxon>
        <taxon>Viridiplantae</taxon>
        <taxon>Chlorophyta</taxon>
        <taxon>Chloropicophyceae</taxon>
        <taxon>Chloropicales</taxon>
        <taxon>Chloropicaceae</taxon>
        <taxon>Chloropicon</taxon>
    </lineage>
</organism>
<evidence type="ECO:0000313" key="3">
    <source>
        <dbReference type="Proteomes" id="UP001472866"/>
    </source>
</evidence>
<dbReference type="Proteomes" id="UP001472866">
    <property type="component" value="Chromosome 10"/>
</dbReference>
<sequence length="361" mass="37824">MASPWCLNPSPSAAVNASPGSLGHPAKALYNSQHGPHPSVIAGHDLNKLNAQGGHFAAQNSIWRESQNTTYSVENASYQTQQKFVESHVVRHQPAAYAAPRFSSGGGREGGEGGHGGNWYQPPSEGSAGMGSTWRVGASGKKSFADLFQSVPGSRQDLGSRTECRGKGFEGGGGTKRVGEATAMADADRLELLLRETNSRIQAATRLFCDAQADFTGKIEELRKAMDNSFAEVRLSLGGNAKRRHSLLAPEGAQAEPNGSLWSQEPESYVTARLEGAGGGGEGRQEGEGEAAGGAMVAAGGAALGKDTISITTEDAIEDDSSEAESGDEDTLYSNYIKKRVSLFFRTNAAGEGAEEEEGGE</sequence>
<feature type="region of interest" description="Disordered" evidence="1">
    <location>
        <begin position="99"/>
        <end position="133"/>
    </location>
</feature>
<dbReference type="AlphaFoldDB" id="A0AAX4PF68"/>
<gene>
    <name evidence="2" type="ORF">HKI87_10g64310</name>
</gene>
<feature type="region of interest" description="Disordered" evidence="1">
    <location>
        <begin position="274"/>
        <end position="293"/>
    </location>
</feature>
<feature type="region of interest" description="Disordered" evidence="1">
    <location>
        <begin position="151"/>
        <end position="176"/>
    </location>
</feature>
<accession>A0AAX4PF68</accession>
<name>A0AAX4PF68_9CHLO</name>
<feature type="compositionally biased region" description="Gly residues" evidence="1">
    <location>
        <begin position="104"/>
        <end position="117"/>
    </location>
</feature>
<feature type="compositionally biased region" description="Basic and acidic residues" evidence="1">
    <location>
        <begin position="158"/>
        <end position="168"/>
    </location>
</feature>
<reference evidence="2 3" key="1">
    <citation type="submission" date="2024-03" db="EMBL/GenBank/DDBJ databases">
        <title>Complete genome sequence of the green alga Chloropicon roscoffensis RCC1871.</title>
        <authorList>
            <person name="Lemieux C."/>
            <person name="Pombert J.-F."/>
            <person name="Otis C."/>
            <person name="Turmel M."/>
        </authorList>
    </citation>
    <scope>NUCLEOTIDE SEQUENCE [LARGE SCALE GENOMIC DNA]</scope>
    <source>
        <strain evidence="2 3">RCC1871</strain>
    </source>
</reference>
<evidence type="ECO:0000313" key="2">
    <source>
        <dbReference type="EMBL" id="WZN64874.1"/>
    </source>
</evidence>
<evidence type="ECO:0000256" key="1">
    <source>
        <dbReference type="SAM" id="MobiDB-lite"/>
    </source>
</evidence>
<dbReference type="EMBL" id="CP151510">
    <property type="protein sequence ID" value="WZN64874.1"/>
    <property type="molecule type" value="Genomic_DNA"/>
</dbReference>
<proteinExistence type="predicted"/>
<keyword evidence="3" id="KW-1185">Reference proteome</keyword>
<protein>
    <submittedName>
        <fullName evidence="2">Uncharacterized protein</fullName>
    </submittedName>
</protein>